<dbReference type="EMBL" id="NJHN03000065">
    <property type="protein sequence ID" value="KAH9418258.1"/>
    <property type="molecule type" value="Genomic_DNA"/>
</dbReference>
<dbReference type="Proteomes" id="UP000887458">
    <property type="component" value="Unassembled WGS sequence"/>
</dbReference>
<protein>
    <submittedName>
        <fullName evidence="1">Uncharacterized protein</fullName>
    </submittedName>
</protein>
<proteinExistence type="predicted"/>
<reference evidence="1 2" key="2">
    <citation type="journal article" date="2022" name="Mol. Biol. Evol.">
        <title>Comparative Genomics Reveals Insights into the Divergent Evolution of Astigmatic Mites and Household Pest Adaptations.</title>
        <authorList>
            <person name="Xiong Q."/>
            <person name="Wan A.T."/>
            <person name="Liu X."/>
            <person name="Fung C.S."/>
            <person name="Xiao X."/>
            <person name="Malainual N."/>
            <person name="Hou J."/>
            <person name="Wang L."/>
            <person name="Wang M."/>
            <person name="Yang K.Y."/>
            <person name="Cui Y."/>
            <person name="Leung E.L."/>
            <person name="Nong W."/>
            <person name="Shin S.K."/>
            <person name="Au S.W."/>
            <person name="Jeong K.Y."/>
            <person name="Chew F.T."/>
            <person name="Hui J.H."/>
            <person name="Leung T.F."/>
            <person name="Tungtrongchitr A."/>
            <person name="Zhong N."/>
            <person name="Liu Z."/>
            <person name="Tsui S.K."/>
        </authorList>
    </citation>
    <scope>NUCLEOTIDE SEQUENCE [LARGE SCALE GENOMIC DNA]</scope>
    <source>
        <strain evidence="1">Derp</strain>
    </source>
</reference>
<comment type="caution">
    <text evidence="1">The sequence shown here is derived from an EMBL/GenBank/DDBJ whole genome shotgun (WGS) entry which is preliminary data.</text>
</comment>
<gene>
    <name evidence="1" type="ORF">DERP_010812</name>
</gene>
<evidence type="ECO:0000313" key="2">
    <source>
        <dbReference type="Proteomes" id="UP000887458"/>
    </source>
</evidence>
<name>A0ABQ8J6R7_DERPT</name>
<accession>A0ABQ8J6R7</accession>
<organism evidence="1 2">
    <name type="scientific">Dermatophagoides pteronyssinus</name>
    <name type="common">European house dust mite</name>
    <dbReference type="NCBI Taxonomy" id="6956"/>
    <lineage>
        <taxon>Eukaryota</taxon>
        <taxon>Metazoa</taxon>
        <taxon>Ecdysozoa</taxon>
        <taxon>Arthropoda</taxon>
        <taxon>Chelicerata</taxon>
        <taxon>Arachnida</taxon>
        <taxon>Acari</taxon>
        <taxon>Acariformes</taxon>
        <taxon>Sarcoptiformes</taxon>
        <taxon>Astigmata</taxon>
        <taxon>Psoroptidia</taxon>
        <taxon>Analgoidea</taxon>
        <taxon>Pyroglyphidae</taxon>
        <taxon>Dermatophagoidinae</taxon>
        <taxon>Dermatophagoides</taxon>
    </lineage>
</organism>
<sequence>MNWLQQQYILTNVSLLNYILQSTIYVIKFSYGLNHEFCCDQNCDPNKRSSLEIAAALKSQDLYKYVKSGSNKNALLGEDSKEKYRAIINKIV</sequence>
<keyword evidence="2" id="KW-1185">Reference proteome</keyword>
<reference evidence="1 2" key="1">
    <citation type="journal article" date="2018" name="J. Allergy Clin. Immunol.">
        <title>High-quality assembly of Dermatophagoides pteronyssinus genome and transcriptome reveals a wide range of novel allergens.</title>
        <authorList>
            <person name="Liu X.Y."/>
            <person name="Yang K.Y."/>
            <person name="Wang M.Q."/>
            <person name="Kwok J.S."/>
            <person name="Zeng X."/>
            <person name="Yang Z."/>
            <person name="Xiao X.J."/>
            <person name="Lau C.P."/>
            <person name="Li Y."/>
            <person name="Huang Z.M."/>
            <person name="Ba J.G."/>
            <person name="Yim A.K."/>
            <person name="Ouyang C.Y."/>
            <person name="Ngai S.M."/>
            <person name="Chan T.F."/>
            <person name="Leung E.L."/>
            <person name="Liu L."/>
            <person name="Liu Z.G."/>
            <person name="Tsui S.K."/>
        </authorList>
    </citation>
    <scope>NUCLEOTIDE SEQUENCE [LARGE SCALE GENOMIC DNA]</scope>
    <source>
        <strain evidence="1">Derp</strain>
    </source>
</reference>
<evidence type="ECO:0000313" key="1">
    <source>
        <dbReference type="EMBL" id="KAH9418258.1"/>
    </source>
</evidence>